<proteinExistence type="predicted"/>
<sequence>MLDGLRDYTGTILFFGIPLAAGSIVFIWRHQNLARRGVTVHALCSTTARNEKGLVTLRLLYEVDGSQYYCDSMPYQFPPIGVGQRLDVIYDAKDPSYAEVVEQRGRGRVPWFLGGIALVFLLLLGLAHL</sequence>
<dbReference type="Proteomes" id="UP001474181">
    <property type="component" value="Unassembled WGS sequence"/>
</dbReference>
<reference evidence="2 3" key="1">
    <citation type="submission" date="2024-06" db="EMBL/GenBank/DDBJ databases">
        <title>The Natural Products Discovery Center: Release of the First 8490 Sequenced Strains for Exploring Actinobacteria Biosynthetic Diversity.</title>
        <authorList>
            <person name="Kalkreuter E."/>
            <person name="Kautsar S.A."/>
            <person name="Yang D."/>
            <person name="Bader C.D."/>
            <person name="Teijaro C.N."/>
            <person name="Fluegel L."/>
            <person name="Davis C.M."/>
            <person name="Simpson J.R."/>
            <person name="Lauterbach L."/>
            <person name="Steele A.D."/>
            <person name="Gui C."/>
            <person name="Meng S."/>
            <person name="Li G."/>
            <person name="Viehrig K."/>
            <person name="Ye F."/>
            <person name="Su P."/>
            <person name="Kiefer A.F."/>
            <person name="Nichols A."/>
            <person name="Cepeda A.J."/>
            <person name="Yan W."/>
            <person name="Fan B."/>
            <person name="Jiang Y."/>
            <person name="Adhikari A."/>
            <person name="Zheng C.-J."/>
            <person name="Schuster L."/>
            <person name="Cowan T.M."/>
            <person name="Smanski M.J."/>
            <person name="Chevrette M.G."/>
            <person name="De Carvalho L.P.S."/>
            <person name="Shen B."/>
        </authorList>
    </citation>
    <scope>NUCLEOTIDE SEQUENCE [LARGE SCALE GENOMIC DNA]</scope>
    <source>
        <strain evidence="2 3">NPDC000234</strain>
    </source>
</reference>
<keyword evidence="1" id="KW-1133">Transmembrane helix</keyword>
<accession>A0ABV1WPI5</accession>
<gene>
    <name evidence="2" type="ORF">ABT404_04690</name>
</gene>
<comment type="caution">
    <text evidence="2">The sequence shown here is derived from an EMBL/GenBank/DDBJ whole genome shotgun (WGS) entry which is preliminary data.</text>
</comment>
<organism evidence="2 3">
    <name type="scientific">Streptomyces hyaluromycini</name>
    <dbReference type="NCBI Taxonomy" id="1377993"/>
    <lineage>
        <taxon>Bacteria</taxon>
        <taxon>Bacillati</taxon>
        <taxon>Actinomycetota</taxon>
        <taxon>Actinomycetes</taxon>
        <taxon>Kitasatosporales</taxon>
        <taxon>Streptomycetaceae</taxon>
        <taxon>Streptomyces</taxon>
    </lineage>
</organism>
<name>A0ABV1WPI5_9ACTN</name>
<keyword evidence="1" id="KW-0472">Membrane</keyword>
<evidence type="ECO:0000256" key="1">
    <source>
        <dbReference type="SAM" id="Phobius"/>
    </source>
</evidence>
<evidence type="ECO:0000313" key="2">
    <source>
        <dbReference type="EMBL" id="MER7178778.1"/>
    </source>
</evidence>
<dbReference type="RefSeq" id="WP_350777428.1">
    <property type="nucleotide sequence ID" value="NZ_JBEPEK010000020.1"/>
</dbReference>
<keyword evidence="1" id="KW-0812">Transmembrane</keyword>
<feature type="transmembrane region" description="Helical" evidence="1">
    <location>
        <begin position="12"/>
        <end position="28"/>
    </location>
</feature>
<keyword evidence="3" id="KW-1185">Reference proteome</keyword>
<feature type="transmembrane region" description="Helical" evidence="1">
    <location>
        <begin position="109"/>
        <end position="127"/>
    </location>
</feature>
<protein>
    <submittedName>
        <fullName evidence="2">DUF3592 domain-containing protein</fullName>
    </submittedName>
</protein>
<dbReference type="EMBL" id="JBEPEK010000020">
    <property type="protein sequence ID" value="MER7178778.1"/>
    <property type="molecule type" value="Genomic_DNA"/>
</dbReference>
<evidence type="ECO:0000313" key="3">
    <source>
        <dbReference type="Proteomes" id="UP001474181"/>
    </source>
</evidence>